<accession>A0A0F9RK01</accession>
<feature type="non-terminal residue" evidence="1">
    <location>
        <position position="435"/>
    </location>
</feature>
<sequence>MTDSFFLIHLIDKMEYYGINALYTIPHDLFIKGRAQYKGDTIYIQNIEPKPEENATFEFGSESVNSLWLGVRIIPKETFEENIELYKDLCRWIMDFLYLSRFFVNLNLKARVFFHVENYNEENLDSKLSFQRIIDINCYSGSTFRVEYNKYDLLLPLLTKLLQYNPTEKLRAIMYNYACSKHSNSGVTDYFFNFATLEGIVHNWAELNGYSELWGAAIANPSEQDDIHEKLSAHFTQLVNNNDFEREKLSQLNSFKDSTFPLDRKIRRTIKQQFKSYYNTRLTDELREKEEMKTLFRNFRRIYSRRNEIGHSLDTYLGSTGLIEDINTLFSTIKIIMDFELSKFLNGDIDWKFEIRPNSLRNNMRQITQEKVLHKFNYDVEVQNQDDIQLIDRFGTINPEKVEFHSGMIKQNDIDDEDLTNLIFSQNLKIRLPQN</sequence>
<organism evidence="1">
    <name type="scientific">marine sediment metagenome</name>
    <dbReference type="NCBI Taxonomy" id="412755"/>
    <lineage>
        <taxon>unclassified sequences</taxon>
        <taxon>metagenomes</taxon>
        <taxon>ecological metagenomes</taxon>
    </lineage>
</organism>
<dbReference type="AlphaFoldDB" id="A0A0F9RK01"/>
<gene>
    <name evidence="1" type="ORF">LCGC14_0586050</name>
</gene>
<proteinExistence type="predicted"/>
<comment type="caution">
    <text evidence="1">The sequence shown here is derived from an EMBL/GenBank/DDBJ whole genome shotgun (WGS) entry which is preliminary data.</text>
</comment>
<name>A0A0F9RK01_9ZZZZ</name>
<reference evidence="1" key="1">
    <citation type="journal article" date="2015" name="Nature">
        <title>Complex archaea that bridge the gap between prokaryotes and eukaryotes.</title>
        <authorList>
            <person name="Spang A."/>
            <person name="Saw J.H."/>
            <person name="Jorgensen S.L."/>
            <person name="Zaremba-Niedzwiedzka K."/>
            <person name="Martijn J."/>
            <person name="Lind A.E."/>
            <person name="van Eijk R."/>
            <person name="Schleper C."/>
            <person name="Guy L."/>
            <person name="Ettema T.J."/>
        </authorList>
    </citation>
    <scope>NUCLEOTIDE SEQUENCE</scope>
</reference>
<protein>
    <submittedName>
        <fullName evidence="1">Uncharacterized protein</fullName>
    </submittedName>
</protein>
<evidence type="ECO:0000313" key="1">
    <source>
        <dbReference type="EMBL" id="KKN55084.1"/>
    </source>
</evidence>
<dbReference type="EMBL" id="LAZR01000901">
    <property type="protein sequence ID" value="KKN55084.1"/>
    <property type="molecule type" value="Genomic_DNA"/>
</dbReference>